<evidence type="ECO:0000313" key="3">
    <source>
        <dbReference type="EMBL" id="CAH3042117.1"/>
    </source>
</evidence>
<feature type="non-terminal residue" evidence="3">
    <location>
        <position position="1"/>
    </location>
</feature>
<sequence>SIRAKIQDANSKLFKHLHQIKAQKLDQLIGPQVTNDSSPENLKTVVTIPENLLLSDSEKSVLSKGLNFVPISHKTDEFSVKQDVEKFLRRVQLKAFFHDKEDDSNTSNKDTFETLQIRKSKWTPPEGQFSSLDFFLKKCRHDINKLKFNRNTQFSNLSSEEWSALKSLKKRKDIVIKAADKGGAVVVWRADLYQKEALRQLSDTSFYAKVDKDLTVINQNIVKNTINDFIAKQELPATAKNLIITTPRTSCIYFLPKIHKPNNPGRPIVSACSCPTELISSYLDKIMAPIVKTLPSYIKDSQHALEIFRDFSFLDLNKLIFTMDITSLYTVIPNDEGLRALKHFFDLRTVKEPSSETLLRLAELVLTLNCFSFGGNYYKQTNGVAMGTKMGPSYANLFVGFIEHQFFSQYHGPKPQLYGRYIDDCIGATSSTKEELTQFITAVNSFHPALKYTWQISDTSLAFLDIKISIEGNGLCTSVYYKPTDSHSYLLYSSSHPSHVKNSIPFSKFLRLRRLCSDDSDFSEKSETMCQFFDKRGYPVSVVQAGYHRAQLIDRQAALQTAEKENTDRIPFTLTFHPHNHAVRSIILKNFKLLQNDSETGTIFSQPPLISFKRDKNIGNFLVRSSFQTYDQSGTFKCARSRCKTCPFIHNVEKYRDPKRSIKIIDHFTCTSANVIYCITCTYCNKLYIGETGRRLGDRFREHLRDVERNDKDASKPVARHFNLPYHSKQHMAVCGLSLHLGSSESRKTLEQKFIFQIGTLNPHGINERFSFN</sequence>
<dbReference type="InterPro" id="IPR000477">
    <property type="entry name" value="RT_dom"/>
</dbReference>
<feature type="domain" description="Reverse transcriptase" evidence="2">
    <location>
        <begin position="236"/>
        <end position="475"/>
    </location>
</feature>
<evidence type="ECO:0000259" key="2">
    <source>
        <dbReference type="PROSITE" id="PS50878"/>
    </source>
</evidence>
<evidence type="ECO:0000259" key="1">
    <source>
        <dbReference type="PROSITE" id="PS50164"/>
    </source>
</evidence>
<dbReference type="InterPro" id="IPR058912">
    <property type="entry name" value="HTH_animal"/>
</dbReference>
<accession>A0AAU9VXQ9</accession>
<dbReference type="Pfam" id="PF26215">
    <property type="entry name" value="HTH_animal"/>
    <property type="match status" value="1"/>
</dbReference>
<dbReference type="PROSITE" id="PS50878">
    <property type="entry name" value="RT_POL"/>
    <property type="match status" value="1"/>
</dbReference>
<dbReference type="PANTHER" id="PTHR21301">
    <property type="entry name" value="REVERSE TRANSCRIPTASE"/>
    <property type="match status" value="1"/>
</dbReference>
<dbReference type="Gene3D" id="3.40.1440.10">
    <property type="entry name" value="GIY-YIG endonuclease"/>
    <property type="match status" value="1"/>
</dbReference>
<dbReference type="PANTHER" id="PTHR21301:SF10">
    <property type="entry name" value="REVERSE TRANSCRIPTASE DOMAIN-CONTAINING PROTEIN"/>
    <property type="match status" value="1"/>
</dbReference>
<comment type="caution">
    <text evidence="3">The sequence shown here is derived from an EMBL/GenBank/DDBJ whole genome shotgun (WGS) entry which is preliminary data.</text>
</comment>
<dbReference type="PROSITE" id="PS50164">
    <property type="entry name" value="GIY_YIG"/>
    <property type="match status" value="1"/>
</dbReference>
<dbReference type="InterPro" id="IPR000305">
    <property type="entry name" value="GIY-YIG_endonuc"/>
</dbReference>
<protein>
    <recommendedName>
        <fullName evidence="5">Reverse transcriptase domain-containing protein</fullName>
    </recommendedName>
</protein>
<dbReference type="CDD" id="cd10442">
    <property type="entry name" value="GIY-YIG_PLEs"/>
    <property type="match status" value="1"/>
</dbReference>
<dbReference type="EMBL" id="CALNXJ010000006">
    <property type="protein sequence ID" value="CAH3042117.1"/>
    <property type="molecule type" value="Genomic_DNA"/>
</dbReference>
<feature type="domain" description="GIY-YIG" evidence="1">
    <location>
        <begin position="672"/>
        <end position="767"/>
    </location>
</feature>
<dbReference type="Pfam" id="PF00078">
    <property type="entry name" value="RVT_1"/>
    <property type="match status" value="1"/>
</dbReference>
<organism evidence="3 4">
    <name type="scientific">Pocillopora meandrina</name>
    <dbReference type="NCBI Taxonomy" id="46732"/>
    <lineage>
        <taxon>Eukaryota</taxon>
        <taxon>Metazoa</taxon>
        <taxon>Cnidaria</taxon>
        <taxon>Anthozoa</taxon>
        <taxon>Hexacorallia</taxon>
        <taxon>Scleractinia</taxon>
        <taxon>Astrocoeniina</taxon>
        <taxon>Pocilloporidae</taxon>
        <taxon>Pocillopora</taxon>
    </lineage>
</organism>
<keyword evidence="4" id="KW-1185">Reference proteome</keyword>
<dbReference type="AlphaFoldDB" id="A0AAU9VXQ9"/>
<evidence type="ECO:0008006" key="5">
    <source>
        <dbReference type="Google" id="ProtNLM"/>
    </source>
</evidence>
<dbReference type="InterPro" id="IPR035901">
    <property type="entry name" value="GIY-YIG_endonuc_sf"/>
</dbReference>
<dbReference type="Proteomes" id="UP001159428">
    <property type="component" value="Unassembled WGS sequence"/>
</dbReference>
<evidence type="ECO:0000313" key="4">
    <source>
        <dbReference type="Proteomes" id="UP001159428"/>
    </source>
</evidence>
<reference evidence="3 4" key="1">
    <citation type="submission" date="2022-05" db="EMBL/GenBank/DDBJ databases">
        <authorList>
            <consortium name="Genoscope - CEA"/>
            <person name="William W."/>
        </authorList>
    </citation>
    <scope>NUCLEOTIDE SEQUENCE [LARGE SCALE GENOMIC DNA]</scope>
</reference>
<gene>
    <name evidence="3" type="ORF">PMEA_00028595</name>
</gene>
<name>A0AAU9VXQ9_9CNID</name>
<proteinExistence type="predicted"/>